<organism evidence="2 3">
    <name type="scientific">Enterovibrio coralii</name>
    <dbReference type="NCBI Taxonomy" id="294935"/>
    <lineage>
        <taxon>Bacteria</taxon>
        <taxon>Pseudomonadati</taxon>
        <taxon>Pseudomonadota</taxon>
        <taxon>Gammaproteobacteria</taxon>
        <taxon>Vibrionales</taxon>
        <taxon>Vibrionaceae</taxon>
        <taxon>Enterovibrio</taxon>
    </lineage>
</organism>
<dbReference type="Proteomes" id="UP000070529">
    <property type="component" value="Unassembled WGS sequence"/>
</dbReference>
<comment type="caution">
    <text evidence="2">The sequence shown here is derived from an EMBL/GenBank/DDBJ whole genome shotgun (WGS) entry which is preliminary data.</text>
</comment>
<sequence>MKTTIIALAMVFGASAAVAMPSHNLDLDVTPANGGAWVKLTQNGQPVSGASINDHFMTGDNGRVFVYVDSEPAKSIEFIAVTPDGEAASARALIPRH</sequence>
<dbReference type="RefSeq" id="WP_067416311.1">
    <property type="nucleotide sequence ID" value="NZ_LNTY01000034.1"/>
</dbReference>
<proteinExistence type="predicted"/>
<feature type="signal peptide" evidence="1">
    <location>
        <begin position="1"/>
        <end position="19"/>
    </location>
</feature>
<keyword evidence="3" id="KW-1185">Reference proteome</keyword>
<reference evidence="2 3" key="1">
    <citation type="submission" date="2015-11" db="EMBL/GenBank/DDBJ databases">
        <title>Genomic Taxonomy of the Vibrionaceae.</title>
        <authorList>
            <person name="Gomez-Gil B."/>
            <person name="Enciso-Ibarra J."/>
        </authorList>
    </citation>
    <scope>NUCLEOTIDE SEQUENCE [LARGE SCALE GENOMIC DNA]</scope>
    <source>
        <strain evidence="2 3">CAIM 912</strain>
    </source>
</reference>
<evidence type="ECO:0000256" key="1">
    <source>
        <dbReference type="SAM" id="SignalP"/>
    </source>
</evidence>
<name>A0A135I7I4_9GAMM</name>
<protein>
    <submittedName>
        <fullName evidence="2">Uncharacterized protein</fullName>
    </submittedName>
</protein>
<gene>
    <name evidence="2" type="ORF">ATN88_01400</name>
</gene>
<dbReference type="EMBL" id="LNTY01000034">
    <property type="protein sequence ID" value="KXF81416.1"/>
    <property type="molecule type" value="Genomic_DNA"/>
</dbReference>
<keyword evidence="1" id="KW-0732">Signal</keyword>
<evidence type="ECO:0000313" key="3">
    <source>
        <dbReference type="Proteomes" id="UP000070529"/>
    </source>
</evidence>
<feature type="chain" id="PRO_5007465706" evidence="1">
    <location>
        <begin position="20"/>
        <end position="97"/>
    </location>
</feature>
<dbReference type="AlphaFoldDB" id="A0A135I7I4"/>
<dbReference type="OrthoDB" id="5826465at2"/>
<accession>A0A135I7I4</accession>
<evidence type="ECO:0000313" key="2">
    <source>
        <dbReference type="EMBL" id="KXF81416.1"/>
    </source>
</evidence>